<dbReference type="SUPFAM" id="SSF51730">
    <property type="entry name" value="FAD-linked oxidoreductase"/>
    <property type="match status" value="1"/>
</dbReference>
<dbReference type="UniPathway" id="UPA00193"/>
<dbReference type="Gene3D" id="3.20.20.220">
    <property type="match status" value="1"/>
</dbReference>
<dbReference type="STRING" id="412690.SAMN04489834_2661"/>
<dbReference type="Pfam" id="PF02219">
    <property type="entry name" value="MTHFR"/>
    <property type="match status" value="1"/>
</dbReference>
<accession>A0A1H1WZ43</accession>
<dbReference type="InterPro" id="IPR029041">
    <property type="entry name" value="FAD-linked_oxidoreductase-like"/>
</dbReference>
<comment type="cofactor">
    <cofactor evidence="1 8">
        <name>FAD</name>
        <dbReference type="ChEBI" id="CHEBI:57692"/>
    </cofactor>
</comment>
<comment type="pathway">
    <text evidence="2 8">One-carbon metabolism; tetrahydrofolate interconversion.</text>
</comment>
<evidence type="ECO:0000256" key="6">
    <source>
        <dbReference type="ARBA" id="ARBA00023002"/>
    </source>
</evidence>
<evidence type="ECO:0000313" key="9">
    <source>
        <dbReference type="EMBL" id="SDT02403.1"/>
    </source>
</evidence>
<dbReference type="GO" id="GO:0035999">
    <property type="term" value="P:tetrahydrofolate interconversion"/>
    <property type="evidence" value="ECO:0007669"/>
    <property type="project" value="UniProtKB-UniPathway"/>
</dbReference>
<name>A0A1H1WZ43_9MICO</name>
<dbReference type="PANTHER" id="PTHR45754:SF3">
    <property type="entry name" value="METHYLENETETRAHYDROFOLATE REDUCTASE (NADPH)"/>
    <property type="match status" value="1"/>
</dbReference>
<sequence>MAAYHHVSPRAGGHSGVVTPVSFELFPPRTDAAALALGRTIDKLAEADPAFISVTYGAGGSSRERSLTVLRYILEHTAVEPMAHLTCVGSSHAEANSLVRQFLDAGITSFLALRGDPPSGVTGPAELGDLGSAAELVQLIHRVQEEREPFSQKRVPGASQGSRIARRRRPERVAVAAFPNGHPRARGSSADVDSLLAKQVAGATLAITQLFFHADDYLGFVDRARTAGVTIDIVPGLMPATTPTRLARIAELTGEEIPAELEIALEVEPSEEGQHEIGVDYIARVAAEVLAGGAPGLHLYTFNQHRAVLGVLERLGRMPAVAGR</sequence>
<evidence type="ECO:0000256" key="4">
    <source>
        <dbReference type="ARBA" id="ARBA00022630"/>
    </source>
</evidence>
<keyword evidence="10" id="KW-1185">Reference proteome</keyword>
<keyword evidence="5 8" id="KW-0274">FAD</keyword>
<dbReference type="AlphaFoldDB" id="A0A1H1WZ43"/>
<evidence type="ECO:0000256" key="8">
    <source>
        <dbReference type="RuleBase" id="RU003862"/>
    </source>
</evidence>
<evidence type="ECO:0000313" key="10">
    <source>
        <dbReference type="Proteomes" id="UP000181956"/>
    </source>
</evidence>
<evidence type="ECO:0000256" key="3">
    <source>
        <dbReference type="ARBA" id="ARBA00006743"/>
    </source>
</evidence>
<gene>
    <name evidence="9" type="ORF">SAMN04489834_2661</name>
</gene>
<evidence type="ECO:0000256" key="1">
    <source>
        <dbReference type="ARBA" id="ARBA00001974"/>
    </source>
</evidence>
<keyword evidence="4 8" id="KW-0285">Flavoprotein</keyword>
<dbReference type="GO" id="GO:0005829">
    <property type="term" value="C:cytosol"/>
    <property type="evidence" value="ECO:0007669"/>
    <property type="project" value="TreeGrafter"/>
</dbReference>
<dbReference type="RefSeq" id="WP_231919170.1">
    <property type="nucleotide sequence ID" value="NZ_LT629742.1"/>
</dbReference>
<proteinExistence type="inferred from homology"/>
<protein>
    <recommendedName>
        <fullName evidence="8">Methylenetetrahydrofolate reductase</fullName>
    </recommendedName>
</protein>
<dbReference type="GO" id="GO:0009086">
    <property type="term" value="P:methionine biosynthetic process"/>
    <property type="evidence" value="ECO:0007669"/>
    <property type="project" value="TreeGrafter"/>
</dbReference>
<organism evidence="9 10">
    <name type="scientific">Microterricola viridarii</name>
    <dbReference type="NCBI Taxonomy" id="412690"/>
    <lineage>
        <taxon>Bacteria</taxon>
        <taxon>Bacillati</taxon>
        <taxon>Actinomycetota</taxon>
        <taxon>Actinomycetes</taxon>
        <taxon>Micrococcales</taxon>
        <taxon>Microbacteriaceae</taxon>
        <taxon>Microterricola</taxon>
    </lineage>
</organism>
<comment type="catalytic activity">
    <reaction evidence="7">
        <text>(6S)-5-methyl-5,6,7,8-tetrahydrofolate + NAD(+) = (6R)-5,10-methylene-5,6,7,8-tetrahydrofolate + NADH + H(+)</text>
        <dbReference type="Rhea" id="RHEA:19821"/>
        <dbReference type="ChEBI" id="CHEBI:15378"/>
        <dbReference type="ChEBI" id="CHEBI:15636"/>
        <dbReference type="ChEBI" id="CHEBI:18608"/>
        <dbReference type="ChEBI" id="CHEBI:57540"/>
        <dbReference type="ChEBI" id="CHEBI:57945"/>
        <dbReference type="EC" id="1.5.1.54"/>
    </reaction>
    <physiologicalReaction direction="right-to-left" evidence="7">
        <dbReference type="Rhea" id="RHEA:19823"/>
    </physiologicalReaction>
</comment>
<dbReference type="Proteomes" id="UP000181956">
    <property type="component" value="Chromosome I"/>
</dbReference>
<evidence type="ECO:0000256" key="2">
    <source>
        <dbReference type="ARBA" id="ARBA00004777"/>
    </source>
</evidence>
<keyword evidence="6 8" id="KW-0560">Oxidoreductase</keyword>
<dbReference type="GO" id="GO:0106312">
    <property type="term" value="F:methylenetetrahydrofolate reductase (NADH) activity"/>
    <property type="evidence" value="ECO:0007669"/>
    <property type="project" value="UniProtKB-EC"/>
</dbReference>
<dbReference type="PANTHER" id="PTHR45754">
    <property type="entry name" value="METHYLENETETRAHYDROFOLATE REDUCTASE"/>
    <property type="match status" value="1"/>
</dbReference>
<comment type="similarity">
    <text evidence="3 8">Belongs to the methylenetetrahydrofolate reductase family.</text>
</comment>
<evidence type="ECO:0000256" key="7">
    <source>
        <dbReference type="ARBA" id="ARBA00048628"/>
    </source>
</evidence>
<dbReference type="InterPro" id="IPR003171">
    <property type="entry name" value="Mehydrof_redctse-like"/>
</dbReference>
<evidence type="ECO:0000256" key="5">
    <source>
        <dbReference type="ARBA" id="ARBA00022827"/>
    </source>
</evidence>
<dbReference type="EMBL" id="LT629742">
    <property type="protein sequence ID" value="SDT02403.1"/>
    <property type="molecule type" value="Genomic_DNA"/>
</dbReference>
<dbReference type="GO" id="GO:0071949">
    <property type="term" value="F:FAD binding"/>
    <property type="evidence" value="ECO:0007669"/>
    <property type="project" value="TreeGrafter"/>
</dbReference>
<dbReference type="CDD" id="cd00537">
    <property type="entry name" value="MTHFR"/>
    <property type="match status" value="1"/>
</dbReference>
<reference evidence="10" key="1">
    <citation type="submission" date="2016-10" db="EMBL/GenBank/DDBJ databases">
        <authorList>
            <person name="Varghese N."/>
            <person name="Submissions S."/>
        </authorList>
    </citation>
    <scope>NUCLEOTIDE SEQUENCE [LARGE SCALE GENOMIC DNA]</scope>
    <source>
        <strain evidence="10">DSM 21772</strain>
    </source>
</reference>